<dbReference type="KEGG" id="ace:Acel_1426"/>
<dbReference type="AlphaFoldDB" id="A0LUT8"/>
<sequence>MSDLPGSVGDAYRVGDAYADVRGMGAVAAELPRRGDAGHDPRPWPASEVTSWRRRISAVGCAIVVTLRSRDSGIQRDRTQDSGEKVAVSNQFSNGCRNGA</sequence>
<feature type="compositionally biased region" description="Polar residues" evidence="1">
    <location>
        <begin position="88"/>
        <end position="100"/>
    </location>
</feature>
<feature type="region of interest" description="Disordered" evidence="1">
    <location>
        <begin position="72"/>
        <end position="100"/>
    </location>
</feature>
<dbReference type="Proteomes" id="UP000008221">
    <property type="component" value="Chromosome"/>
</dbReference>
<proteinExistence type="predicted"/>
<gene>
    <name evidence="2" type="ordered locus">Acel_1426</name>
</gene>
<protein>
    <submittedName>
        <fullName evidence="2">Uncharacterized protein</fullName>
    </submittedName>
</protein>
<evidence type="ECO:0000313" key="3">
    <source>
        <dbReference type="Proteomes" id="UP000008221"/>
    </source>
</evidence>
<evidence type="ECO:0000313" key="2">
    <source>
        <dbReference type="EMBL" id="ABK53198.1"/>
    </source>
</evidence>
<name>A0LUT8_ACIC1</name>
<dbReference type="STRING" id="351607.Acel_1426"/>
<keyword evidence="3" id="KW-1185">Reference proteome</keyword>
<reference evidence="2 3" key="1">
    <citation type="journal article" date="2009" name="Genome Res.">
        <title>Complete genome of the cellulolytic thermophile Acidothermus cellulolyticus 11B provides insights into its ecophysiological and evolutionary adaptations.</title>
        <authorList>
            <person name="Barabote R.D."/>
            <person name="Xie G."/>
            <person name="Leu D.H."/>
            <person name="Normand P."/>
            <person name="Necsulea A."/>
            <person name="Daubin V."/>
            <person name="Medigue C."/>
            <person name="Adney W.S."/>
            <person name="Xu X.C."/>
            <person name="Lapidus A."/>
            <person name="Parales R.E."/>
            <person name="Detter C."/>
            <person name="Pujic P."/>
            <person name="Bruce D."/>
            <person name="Lavire C."/>
            <person name="Challacombe J.F."/>
            <person name="Brettin T.S."/>
            <person name="Berry A.M."/>
        </authorList>
    </citation>
    <scope>NUCLEOTIDE SEQUENCE [LARGE SCALE GENOMIC DNA]</scope>
    <source>
        <strain evidence="3">ATCC 43068 / DSM 8971 / 11B</strain>
    </source>
</reference>
<feature type="compositionally biased region" description="Basic and acidic residues" evidence="1">
    <location>
        <begin position="72"/>
        <end position="84"/>
    </location>
</feature>
<evidence type="ECO:0000256" key="1">
    <source>
        <dbReference type="SAM" id="MobiDB-lite"/>
    </source>
</evidence>
<organism evidence="2 3">
    <name type="scientific">Acidothermus cellulolyticus (strain ATCC 43068 / DSM 8971 / 11B)</name>
    <dbReference type="NCBI Taxonomy" id="351607"/>
    <lineage>
        <taxon>Bacteria</taxon>
        <taxon>Bacillati</taxon>
        <taxon>Actinomycetota</taxon>
        <taxon>Actinomycetes</taxon>
        <taxon>Acidothermales</taxon>
        <taxon>Acidothermaceae</taxon>
        <taxon>Acidothermus</taxon>
    </lineage>
</organism>
<dbReference type="HOGENOM" id="CLU_2299552_0_0_11"/>
<dbReference type="InParanoid" id="A0LUT8"/>
<dbReference type="EMBL" id="CP000481">
    <property type="protein sequence ID" value="ABK53198.1"/>
    <property type="molecule type" value="Genomic_DNA"/>
</dbReference>
<accession>A0LUT8</accession>